<dbReference type="AlphaFoldDB" id="A0A9P5X398"/>
<keyword evidence="1" id="KW-0812">Transmembrane</keyword>
<evidence type="ECO:0000256" key="2">
    <source>
        <dbReference type="SAM" id="SignalP"/>
    </source>
</evidence>
<sequence length="610" mass="68138">MILFSLFLAFLAAQSAPVGPPSIGALNAAPGHYHLISGRELLECPDLGPSRSTSQILWGCLATIFACTWTAIHPNLSGPKDSGFQRLGRQIVTMYCMIIAPELVAIWAMRQRLAAERLKKEFNDRFNNGVDPTLSTSAKVKQWFMGPDKTPRRGWTITHGFFVQMGGFVLYDDGEPVKVLTFRRMLMAIQRNEINIPYIAEEDITDKSKGDFLTKLLVVAQTTWFVIQCGIRWRLGLPLAELEVLTLAFAALNGVIYGIWLDKPQGAQVPIKLPKLPSKIATHAQTVDHGNAFVTHENRPFATGPATTGSDDDEMDICDNDTVLLLTSPIPDVSSIKHSQPVRGSTLVAATSDKVPVILPPPLRFGCGEFRFFRSSTGGVQFRWHPLEHTGLVDEQNGEAQDKGSFHMLTNEYRDAWNIFLACKSNQELTPCRLELQLEVLPFLLAMPIYVLYGLFLHPLFKLAWKKTVSVGHEAIFVVGKSRVPTFHYDALAMRRRAAILPSIAIGVIFGVFHLTLWRSPSFPTPLLHEMWKWSAVCLTVQPILVLAGTMPLMLRSETVARFVVWFYGFLGCLYIVARCIVIYIAFTTLSSLPEAVHHDIQWAALPHIY</sequence>
<evidence type="ECO:0000256" key="1">
    <source>
        <dbReference type="SAM" id="Phobius"/>
    </source>
</evidence>
<feature type="chain" id="PRO_5040152581" evidence="2">
    <location>
        <begin position="16"/>
        <end position="610"/>
    </location>
</feature>
<dbReference type="EMBL" id="MU151601">
    <property type="protein sequence ID" value="KAF9442586.1"/>
    <property type="molecule type" value="Genomic_DNA"/>
</dbReference>
<keyword evidence="2" id="KW-0732">Signal</keyword>
<accession>A0A9P5X398</accession>
<evidence type="ECO:0000313" key="3">
    <source>
        <dbReference type="EMBL" id="KAF9442586.1"/>
    </source>
</evidence>
<gene>
    <name evidence="3" type="ORF">P691DRAFT_779324</name>
</gene>
<keyword evidence="1" id="KW-0472">Membrane</keyword>
<keyword evidence="4" id="KW-1185">Reference proteome</keyword>
<feature type="signal peptide" evidence="2">
    <location>
        <begin position="1"/>
        <end position="15"/>
    </location>
</feature>
<dbReference type="PANTHER" id="PTHR35043:SF7">
    <property type="entry name" value="TRANSCRIPTION FACTOR DOMAIN-CONTAINING PROTEIN"/>
    <property type="match status" value="1"/>
</dbReference>
<evidence type="ECO:0000313" key="4">
    <source>
        <dbReference type="Proteomes" id="UP000807342"/>
    </source>
</evidence>
<feature type="transmembrane region" description="Helical" evidence="1">
    <location>
        <begin position="440"/>
        <end position="461"/>
    </location>
</feature>
<name>A0A9P5X398_9AGAR</name>
<feature type="transmembrane region" description="Helical" evidence="1">
    <location>
        <begin position="498"/>
        <end position="519"/>
    </location>
</feature>
<feature type="transmembrane region" description="Helical" evidence="1">
    <location>
        <begin position="531"/>
        <end position="551"/>
    </location>
</feature>
<proteinExistence type="predicted"/>
<organism evidence="3 4">
    <name type="scientific">Macrolepiota fuliginosa MF-IS2</name>
    <dbReference type="NCBI Taxonomy" id="1400762"/>
    <lineage>
        <taxon>Eukaryota</taxon>
        <taxon>Fungi</taxon>
        <taxon>Dikarya</taxon>
        <taxon>Basidiomycota</taxon>
        <taxon>Agaricomycotina</taxon>
        <taxon>Agaricomycetes</taxon>
        <taxon>Agaricomycetidae</taxon>
        <taxon>Agaricales</taxon>
        <taxon>Agaricineae</taxon>
        <taxon>Agaricaceae</taxon>
        <taxon>Macrolepiota</taxon>
    </lineage>
</organism>
<feature type="transmembrane region" description="Helical" evidence="1">
    <location>
        <begin position="563"/>
        <end position="587"/>
    </location>
</feature>
<keyword evidence="1" id="KW-1133">Transmembrane helix</keyword>
<dbReference type="Proteomes" id="UP000807342">
    <property type="component" value="Unassembled WGS sequence"/>
</dbReference>
<protein>
    <submittedName>
        <fullName evidence="3">Uncharacterized protein</fullName>
    </submittedName>
</protein>
<reference evidence="3" key="1">
    <citation type="submission" date="2020-11" db="EMBL/GenBank/DDBJ databases">
        <authorList>
            <consortium name="DOE Joint Genome Institute"/>
            <person name="Ahrendt S."/>
            <person name="Riley R."/>
            <person name="Andreopoulos W."/>
            <person name="Labutti K."/>
            <person name="Pangilinan J."/>
            <person name="Ruiz-Duenas F.J."/>
            <person name="Barrasa J.M."/>
            <person name="Sanchez-Garcia M."/>
            <person name="Camarero S."/>
            <person name="Miyauchi S."/>
            <person name="Serrano A."/>
            <person name="Linde D."/>
            <person name="Babiker R."/>
            <person name="Drula E."/>
            <person name="Ayuso-Fernandez I."/>
            <person name="Pacheco R."/>
            <person name="Padilla G."/>
            <person name="Ferreira P."/>
            <person name="Barriuso J."/>
            <person name="Kellner H."/>
            <person name="Castanera R."/>
            <person name="Alfaro M."/>
            <person name="Ramirez L."/>
            <person name="Pisabarro A.G."/>
            <person name="Kuo A."/>
            <person name="Tritt A."/>
            <person name="Lipzen A."/>
            <person name="He G."/>
            <person name="Yan M."/>
            <person name="Ng V."/>
            <person name="Cullen D."/>
            <person name="Martin F."/>
            <person name="Rosso M.-N."/>
            <person name="Henrissat B."/>
            <person name="Hibbett D."/>
            <person name="Martinez A.T."/>
            <person name="Grigoriev I.V."/>
        </authorList>
    </citation>
    <scope>NUCLEOTIDE SEQUENCE</scope>
    <source>
        <strain evidence="3">MF-IS2</strain>
    </source>
</reference>
<comment type="caution">
    <text evidence="3">The sequence shown here is derived from an EMBL/GenBank/DDBJ whole genome shotgun (WGS) entry which is preliminary data.</text>
</comment>
<dbReference type="OrthoDB" id="9451547at2759"/>
<dbReference type="PANTHER" id="PTHR35043">
    <property type="entry name" value="TRANSCRIPTION FACTOR DOMAIN-CONTAINING PROTEIN"/>
    <property type="match status" value="1"/>
</dbReference>